<name>A0ABU7GGY5_9SPHN</name>
<evidence type="ECO:0000313" key="9">
    <source>
        <dbReference type="Proteomes" id="UP001343492"/>
    </source>
</evidence>
<feature type="compositionally biased region" description="Pro residues" evidence="5">
    <location>
        <begin position="45"/>
        <end position="63"/>
    </location>
</feature>
<evidence type="ECO:0000256" key="4">
    <source>
        <dbReference type="ARBA" id="ARBA00023136"/>
    </source>
</evidence>
<feature type="transmembrane region" description="Helical" evidence="6">
    <location>
        <begin position="16"/>
        <end position="36"/>
    </location>
</feature>
<feature type="region of interest" description="Disordered" evidence="5">
    <location>
        <begin position="45"/>
        <end position="89"/>
    </location>
</feature>
<dbReference type="Gene3D" id="3.30.1150.10">
    <property type="match status" value="1"/>
</dbReference>
<evidence type="ECO:0000259" key="7">
    <source>
        <dbReference type="Pfam" id="PF03544"/>
    </source>
</evidence>
<evidence type="ECO:0000256" key="1">
    <source>
        <dbReference type="ARBA" id="ARBA00004167"/>
    </source>
</evidence>
<evidence type="ECO:0000313" key="8">
    <source>
        <dbReference type="EMBL" id="MEE1878344.1"/>
    </source>
</evidence>
<proteinExistence type="predicted"/>
<dbReference type="NCBIfam" id="TIGR01352">
    <property type="entry name" value="tonB_Cterm"/>
    <property type="match status" value="1"/>
</dbReference>
<dbReference type="Proteomes" id="UP001343492">
    <property type="component" value="Unassembled WGS sequence"/>
</dbReference>
<evidence type="ECO:0000256" key="6">
    <source>
        <dbReference type="SAM" id="Phobius"/>
    </source>
</evidence>
<dbReference type="Pfam" id="PF03544">
    <property type="entry name" value="TonB_C"/>
    <property type="match status" value="1"/>
</dbReference>
<comment type="subcellular location">
    <subcellularLocation>
        <location evidence="1">Membrane</location>
        <topology evidence="1">Single-pass membrane protein</topology>
    </subcellularLocation>
</comment>
<reference evidence="8 9" key="1">
    <citation type="submission" date="2024-01" db="EMBL/GenBank/DDBJ databases">
        <title>The genome sequence of Erythrobacteraceae sp. strain 1XM1-14.</title>
        <authorList>
            <person name="Liu Y."/>
        </authorList>
    </citation>
    <scope>NUCLEOTIDE SEQUENCE [LARGE SCALE GENOMIC DNA]</scope>
    <source>
        <strain evidence="8 9">1XM1-14</strain>
    </source>
</reference>
<dbReference type="InterPro" id="IPR037682">
    <property type="entry name" value="TonB_C"/>
</dbReference>
<keyword evidence="9" id="KW-1185">Reference proteome</keyword>
<evidence type="ECO:0000256" key="3">
    <source>
        <dbReference type="ARBA" id="ARBA00022989"/>
    </source>
</evidence>
<dbReference type="SUPFAM" id="SSF74653">
    <property type="entry name" value="TolA/TonB C-terminal domain"/>
    <property type="match status" value="1"/>
</dbReference>
<dbReference type="RefSeq" id="WP_354145409.1">
    <property type="nucleotide sequence ID" value="NZ_JAZDQV010000013.1"/>
</dbReference>
<feature type="domain" description="TonB C-terminal" evidence="7">
    <location>
        <begin position="152"/>
        <end position="221"/>
    </location>
</feature>
<gene>
    <name evidence="8" type="ORF">VRS74_11690</name>
</gene>
<evidence type="ECO:0000256" key="2">
    <source>
        <dbReference type="ARBA" id="ARBA00022692"/>
    </source>
</evidence>
<protein>
    <submittedName>
        <fullName evidence="8">TonB family protein</fullName>
    </submittedName>
</protein>
<keyword evidence="3 6" id="KW-1133">Transmembrane helix</keyword>
<keyword evidence="2 6" id="KW-0812">Transmembrane</keyword>
<evidence type="ECO:0000256" key="5">
    <source>
        <dbReference type="SAM" id="MobiDB-lite"/>
    </source>
</evidence>
<keyword evidence="4 6" id="KW-0472">Membrane</keyword>
<dbReference type="EMBL" id="JAZDQV010000013">
    <property type="protein sequence ID" value="MEE1878344.1"/>
    <property type="molecule type" value="Genomic_DNA"/>
</dbReference>
<sequence>MAFADQTSFRQRSAGLAGALIIPGALGALLITGLAVTQIVTEPEPPPLVGTTIPLPPPPPPEPDQARKEAKTTSTKVVTPIPPKGQLKSNVELDGTTLLPPLGGEVETLVLPPLDGIGDSTGPTFTSGRATPRNDPGSWVTTGDYRTSWINRELTGTAKFDLAIAPSGRVTSCRITQSTGHDVLDQAACRLIAQRARFEPATDNTGKSVAGTYSSSIRWVLPD</sequence>
<organism evidence="8 9">
    <name type="scientific">Altererythrobacter litoralis</name>
    <dbReference type="NCBI Taxonomy" id="3113904"/>
    <lineage>
        <taxon>Bacteria</taxon>
        <taxon>Pseudomonadati</taxon>
        <taxon>Pseudomonadota</taxon>
        <taxon>Alphaproteobacteria</taxon>
        <taxon>Sphingomonadales</taxon>
        <taxon>Erythrobacteraceae</taxon>
        <taxon>Altererythrobacter</taxon>
    </lineage>
</organism>
<accession>A0ABU7GGY5</accession>
<dbReference type="InterPro" id="IPR006260">
    <property type="entry name" value="TonB/TolA_C"/>
</dbReference>
<comment type="caution">
    <text evidence="8">The sequence shown here is derived from an EMBL/GenBank/DDBJ whole genome shotgun (WGS) entry which is preliminary data.</text>
</comment>